<protein>
    <submittedName>
        <fullName evidence="1">Uncharacterized protein</fullName>
    </submittedName>
</protein>
<name>X1I3A5_9ZZZZ</name>
<dbReference type="AlphaFoldDB" id="X1I3A5"/>
<accession>X1I3A5</accession>
<feature type="non-terminal residue" evidence="1">
    <location>
        <position position="291"/>
    </location>
</feature>
<organism evidence="1">
    <name type="scientific">marine sediment metagenome</name>
    <dbReference type="NCBI Taxonomy" id="412755"/>
    <lineage>
        <taxon>unclassified sequences</taxon>
        <taxon>metagenomes</taxon>
        <taxon>ecological metagenomes</taxon>
    </lineage>
</organism>
<evidence type="ECO:0000313" key="1">
    <source>
        <dbReference type="EMBL" id="GAH60559.1"/>
    </source>
</evidence>
<comment type="caution">
    <text evidence="1">The sequence shown here is derived from an EMBL/GenBank/DDBJ whole genome shotgun (WGS) entry which is preliminary data.</text>
</comment>
<reference evidence="1" key="1">
    <citation type="journal article" date="2014" name="Front. Microbiol.">
        <title>High frequency of phylogenetically diverse reductive dehalogenase-homologous genes in deep subseafloor sedimentary metagenomes.</title>
        <authorList>
            <person name="Kawai M."/>
            <person name="Futagami T."/>
            <person name="Toyoda A."/>
            <person name="Takaki Y."/>
            <person name="Nishi S."/>
            <person name="Hori S."/>
            <person name="Arai W."/>
            <person name="Tsubouchi T."/>
            <person name="Morono Y."/>
            <person name="Uchiyama I."/>
            <person name="Ito T."/>
            <person name="Fujiyama A."/>
            <person name="Inagaki F."/>
            <person name="Takami H."/>
        </authorList>
    </citation>
    <scope>NUCLEOTIDE SEQUENCE</scope>
    <source>
        <strain evidence="1">Expedition CK06-06</strain>
    </source>
</reference>
<proteinExistence type="predicted"/>
<feature type="non-terminal residue" evidence="1">
    <location>
        <position position="1"/>
    </location>
</feature>
<dbReference type="EMBL" id="BARU01018825">
    <property type="protein sequence ID" value="GAH60559.1"/>
    <property type="molecule type" value="Genomic_DNA"/>
</dbReference>
<sequence length="291" mass="32983">DGSSSPSHVNSPCETDDDCACNTCTCGCVLKEYKDNPCCLCLPQPCETGEERCTCVNGICQSVPNIIPSSIEVGYNEEFDLVKGQTAIIEDGQQHLKLKEIMFVCECRLSSGEVEKKEVSDISIVDTANCDCYTKAKILYIDEPIVAYKIERESGVYWIKEGETMKFENSKVKFIQYIPLYGGYKARFIVYPKEAECYQDRDCKLIFDMCSCEYKCIPKNFAIACLNKEDKFCTMEVKPVPKCECINNKYVTIFEVRRIEIIENVTQQVEPIITGRVIEEIEKECGGCILE</sequence>
<gene>
    <name evidence="1" type="ORF">S03H2_31076</name>
</gene>